<feature type="transmembrane region" description="Helical" evidence="1">
    <location>
        <begin position="37"/>
        <end position="55"/>
    </location>
</feature>
<protein>
    <submittedName>
        <fullName evidence="2">Membrane protein</fullName>
    </submittedName>
</protein>
<evidence type="ECO:0000256" key="1">
    <source>
        <dbReference type="SAM" id="Phobius"/>
    </source>
</evidence>
<evidence type="ECO:0000313" key="3">
    <source>
        <dbReference type="Proteomes" id="UP000005938"/>
    </source>
</evidence>
<feature type="transmembrane region" description="Helical" evidence="1">
    <location>
        <begin position="124"/>
        <end position="143"/>
    </location>
</feature>
<dbReference type="eggNOG" id="ENOG5031FYV">
    <property type="taxonomic scope" value="Bacteria"/>
</dbReference>
<comment type="caution">
    <text evidence="2">The sequence shown here is derived from an EMBL/GenBank/DDBJ whole genome shotgun (WGS) entry which is preliminary data.</text>
</comment>
<reference evidence="2 3" key="1">
    <citation type="journal article" date="2012" name="J. Bacteriol.">
        <title>Genome Sequence of the Halotolerant Bacterium Imtechella halotolerans K1T.</title>
        <authorList>
            <person name="Kumar S."/>
            <person name="Vikram S."/>
            <person name="Subramanian S."/>
            <person name="Raghava G.P."/>
            <person name="Pinnaka A.K."/>
        </authorList>
    </citation>
    <scope>NUCLEOTIDE SEQUENCE [LARGE SCALE GENOMIC DNA]</scope>
    <source>
        <strain evidence="2 3">K1</strain>
    </source>
</reference>
<evidence type="ECO:0000313" key="2">
    <source>
        <dbReference type="EMBL" id="EID74683.1"/>
    </source>
</evidence>
<dbReference type="OrthoDB" id="709028at2"/>
<gene>
    <name evidence="2" type="ORF">W5A_07882</name>
</gene>
<organism evidence="2 3">
    <name type="scientific">Imtechella halotolerans K1</name>
    <dbReference type="NCBI Taxonomy" id="946077"/>
    <lineage>
        <taxon>Bacteria</taxon>
        <taxon>Pseudomonadati</taxon>
        <taxon>Bacteroidota</taxon>
        <taxon>Flavobacteriia</taxon>
        <taxon>Flavobacteriales</taxon>
        <taxon>Flavobacteriaceae</taxon>
        <taxon>Imtechella</taxon>
    </lineage>
</organism>
<dbReference type="EMBL" id="AJJU01000009">
    <property type="protein sequence ID" value="EID74683.1"/>
    <property type="molecule type" value="Genomic_DNA"/>
</dbReference>
<feature type="transmembrane region" description="Helical" evidence="1">
    <location>
        <begin position="75"/>
        <end position="96"/>
    </location>
</feature>
<dbReference type="PATRIC" id="fig|946077.3.peg.1596"/>
<feature type="transmembrane region" description="Helical" evidence="1">
    <location>
        <begin position="163"/>
        <end position="185"/>
    </location>
</feature>
<dbReference type="Proteomes" id="UP000005938">
    <property type="component" value="Unassembled WGS sequence"/>
</dbReference>
<accession>I0WE67</accession>
<keyword evidence="1" id="KW-1133">Transmembrane helix</keyword>
<name>I0WE67_9FLAO</name>
<proteinExistence type="predicted"/>
<keyword evidence="1" id="KW-0812">Transmembrane</keyword>
<sequence>MDELELLKKDWKMKEASLPKLSYEKIYQMIWRRSSSVVKWIFYISIFELIFWLGLDILLKIFDQKPALNIPNEHYIQLGMNIIMYPVILYFIYSFYRNYKNITTTSSVKELMKSILKTRRTVKYYVWFNLGFIFFASCILYTLMFIYDPELSGHIQNDSTLKIVMLIGILFVSLMAIIILLWLFYKLIYGILLGKLHKNYKELERMEGA</sequence>
<dbReference type="RefSeq" id="WP_008239209.1">
    <property type="nucleotide sequence ID" value="NZ_AJJU01000009.1"/>
</dbReference>
<keyword evidence="3" id="KW-1185">Reference proteome</keyword>
<keyword evidence="1" id="KW-0472">Membrane</keyword>
<dbReference type="AlphaFoldDB" id="I0WE67"/>
<dbReference type="STRING" id="946077.W5A_07882"/>